<dbReference type="EMBL" id="CP040602">
    <property type="protein sequence ID" value="QCU90305.1"/>
    <property type="molecule type" value="Genomic_DNA"/>
</dbReference>
<dbReference type="RefSeq" id="WP_138564980.1">
    <property type="nucleotide sequence ID" value="NZ_CP040602.1"/>
</dbReference>
<name>A0A4P9K5M9_9GAMM</name>
<evidence type="ECO:0000313" key="1">
    <source>
        <dbReference type="EMBL" id="QCU90305.1"/>
    </source>
</evidence>
<accession>A0A4P9K5M9</accession>
<organism evidence="1 2">
    <name type="scientific">Thiomicrorhabdus sediminis</name>
    <dbReference type="NCBI Taxonomy" id="2580412"/>
    <lineage>
        <taxon>Bacteria</taxon>
        <taxon>Pseudomonadati</taxon>
        <taxon>Pseudomonadota</taxon>
        <taxon>Gammaproteobacteria</taxon>
        <taxon>Thiotrichales</taxon>
        <taxon>Piscirickettsiaceae</taxon>
        <taxon>Thiomicrorhabdus</taxon>
    </lineage>
</organism>
<evidence type="ECO:0000313" key="2">
    <source>
        <dbReference type="Proteomes" id="UP000304864"/>
    </source>
</evidence>
<dbReference type="Proteomes" id="UP000304864">
    <property type="component" value="Chromosome"/>
</dbReference>
<dbReference type="KEGG" id="thig:FE785_06515"/>
<gene>
    <name evidence="1" type="ORF">FE785_06515</name>
</gene>
<dbReference type="Pfam" id="PF14026">
    <property type="entry name" value="SCO4226-like"/>
    <property type="match status" value="1"/>
</dbReference>
<dbReference type="AlphaFoldDB" id="A0A4P9K5M9"/>
<proteinExistence type="predicted"/>
<reference evidence="1 2" key="1">
    <citation type="submission" date="2019-05" db="EMBL/GenBank/DDBJ databases">
        <title>Thiomicrorhabdus sediminis sp. nov, a novel sulfur-oxidizing bacterium isolated from coastal sediment.</title>
        <authorList>
            <person name="Liu X."/>
        </authorList>
    </citation>
    <scope>NUCLEOTIDE SEQUENCE [LARGE SCALE GENOMIC DNA]</scope>
    <source>
        <strain evidence="1 2">G1</strain>
    </source>
</reference>
<sequence>MPRYVIERNVPGIGSSNHEELCGAASESNKVLAEMKAERKNIQWEHSYATDDKTFCVYLAENEELIHEHAKRSGFPVERIFEVKTIIDPVTGEG</sequence>
<dbReference type="OrthoDB" id="9800027at2"/>
<dbReference type="InterPro" id="IPR025336">
    <property type="entry name" value="SCO4226-like"/>
</dbReference>
<protein>
    <submittedName>
        <fullName evidence="1">DUF4242 domain-containing protein</fullName>
    </submittedName>
</protein>
<keyword evidence="2" id="KW-1185">Reference proteome</keyword>